<keyword evidence="3" id="KW-1185">Reference proteome</keyword>
<dbReference type="Gene3D" id="1.40.20.10">
    <property type="entry name" value="CHAD domain"/>
    <property type="match status" value="1"/>
</dbReference>
<dbReference type="PROSITE" id="PS51708">
    <property type="entry name" value="CHAD"/>
    <property type="match status" value="1"/>
</dbReference>
<dbReference type="PANTHER" id="PTHR39339">
    <property type="entry name" value="SLR1444 PROTEIN"/>
    <property type="match status" value="1"/>
</dbReference>
<organism evidence="2 3">
    <name type="scientific">Lamprobacter modestohalophilus</name>
    <dbReference type="NCBI Taxonomy" id="1064514"/>
    <lineage>
        <taxon>Bacteria</taxon>
        <taxon>Pseudomonadati</taxon>
        <taxon>Pseudomonadota</taxon>
        <taxon>Gammaproteobacteria</taxon>
        <taxon>Chromatiales</taxon>
        <taxon>Chromatiaceae</taxon>
        <taxon>Lamprobacter</taxon>
    </lineage>
</organism>
<dbReference type="AlphaFoldDB" id="A0A9X0WCD7"/>
<evidence type="ECO:0000313" key="3">
    <source>
        <dbReference type="Proteomes" id="UP001138768"/>
    </source>
</evidence>
<dbReference type="Pfam" id="PF05235">
    <property type="entry name" value="CHAD"/>
    <property type="match status" value="1"/>
</dbReference>
<dbReference type="SMART" id="SM00880">
    <property type="entry name" value="CHAD"/>
    <property type="match status" value="1"/>
</dbReference>
<dbReference type="Proteomes" id="UP001138768">
    <property type="component" value="Unassembled WGS sequence"/>
</dbReference>
<comment type="caution">
    <text evidence="2">The sequence shown here is derived from an EMBL/GenBank/DDBJ whole genome shotgun (WGS) entry which is preliminary data.</text>
</comment>
<protein>
    <recommendedName>
        <fullName evidence="1">CHAD domain-containing protein</fullName>
    </recommendedName>
</protein>
<dbReference type="EMBL" id="NRRY01000049">
    <property type="protein sequence ID" value="MBK1620801.1"/>
    <property type="molecule type" value="Genomic_DNA"/>
</dbReference>
<dbReference type="InterPro" id="IPR038186">
    <property type="entry name" value="CHAD_dom_sf"/>
</dbReference>
<gene>
    <name evidence="2" type="ORF">CKO42_20680</name>
</gene>
<feature type="domain" description="CHAD" evidence="1">
    <location>
        <begin position="8"/>
        <end position="316"/>
    </location>
</feature>
<sequence length="329" mass="37152">MTYELDPEQPLDAEVRRIATELIDHAVAQIDGTKTAPHEAVHQDVHHEAVHEVRKDCKKLRGLLRLVRPAVPKLYTHENAAFRDAAASLSVLRDAEAAIETFDALIDHFRDNIDADSLAPLRQRLEDHKAKVAAGAQALDEQLEGARMALVAARERVPGWELPSEVTDRADDPADDAGWSLIGPGLRKTYKRGRQAMQAAYAQPSVATFHEWRKRAKYLRYQVRLLRASWPRVLKATYKETKQLGDLLGDDHDLAVLEQVIEEAEELSPTHDAEQILLALAAQRSEQLRDAAYWLGSRLYAEKPKHLDRRLQCYWQVARGSDAKLPARP</sequence>
<dbReference type="RefSeq" id="WP_200248255.1">
    <property type="nucleotide sequence ID" value="NZ_NRRY01000049.1"/>
</dbReference>
<name>A0A9X0WCD7_9GAMM</name>
<dbReference type="InterPro" id="IPR007899">
    <property type="entry name" value="CHAD_dom"/>
</dbReference>
<dbReference type="PANTHER" id="PTHR39339:SF1">
    <property type="entry name" value="CHAD DOMAIN-CONTAINING PROTEIN"/>
    <property type="match status" value="1"/>
</dbReference>
<evidence type="ECO:0000259" key="1">
    <source>
        <dbReference type="PROSITE" id="PS51708"/>
    </source>
</evidence>
<proteinExistence type="predicted"/>
<accession>A0A9X0WCD7</accession>
<evidence type="ECO:0000313" key="2">
    <source>
        <dbReference type="EMBL" id="MBK1620801.1"/>
    </source>
</evidence>
<reference evidence="2 3" key="1">
    <citation type="journal article" date="2020" name="Microorganisms">
        <title>Osmotic Adaptation and Compatible Solute Biosynthesis of Phototrophic Bacteria as Revealed from Genome Analyses.</title>
        <authorList>
            <person name="Imhoff J.F."/>
            <person name="Rahn T."/>
            <person name="Kunzel S."/>
            <person name="Keller A."/>
            <person name="Neulinger S.C."/>
        </authorList>
    </citation>
    <scope>NUCLEOTIDE SEQUENCE [LARGE SCALE GENOMIC DNA]</scope>
    <source>
        <strain evidence="2 3">DSM 25653</strain>
    </source>
</reference>